<evidence type="ECO:0000259" key="3">
    <source>
        <dbReference type="Pfam" id="PF00534"/>
    </source>
</evidence>
<proteinExistence type="predicted"/>
<dbReference type="Pfam" id="PF00534">
    <property type="entry name" value="Glycos_transf_1"/>
    <property type="match status" value="1"/>
</dbReference>
<gene>
    <name evidence="5" type="ORF">BKA03_001579</name>
</gene>
<dbReference type="RefSeq" id="WP_218856001.1">
    <property type="nucleotide sequence ID" value="NZ_JACBZO010000001.1"/>
</dbReference>
<dbReference type="PANTHER" id="PTHR12526">
    <property type="entry name" value="GLYCOSYLTRANSFERASE"/>
    <property type="match status" value="1"/>
</dbReference>
<dbReference type="Pfam" id="PF13439">
    <property type="entry name" value="Glyco_transf_4"/>
    <property type="match status" value="1"/>
</dbReference>
<dbReference type="Proteomes" id="UP000547973">
    <property type="component" value="Unassembled WGS sequence"/>
</dbReference>
<feature type="domain" description="Glycosyltransferase subfamily 4-like N-terminal" evidence="4">
    <location>
        <begin position="37"/>
        <end position="148"/>
    </location>
</feature>
<keyword evidence="6" id="KW-1185">Reference proteome</keyword>
<dbReference type="CDD" id="cd03802">
    <property type="entry name" value="GT4_AviGT4-like"/>
    <property type="match status" value="1"/>
</dbReference>
<dbReference type="Gene3D" id="3.40.50.2000">
    <property type="entry name" value="Glycogen Phosphorylase B"/>
    <property type="match status" value="2"/>
</dbReference>
<evidence type="ECO:0000256" key="2">
    <source>
        <dbReference type="ARBA" id="ARBA00022679"/>
    </source>
</evidence>
<organism evidence="5 6">
    <name type="scientific">Demequina lutea</name>
    <dbReference type="NCBI Taxonomy" id="431489"/>
    <lineage>
        <taxon>Bacteria</taxon>
        <taxon>Bacillati</taxon>
        <taxon>Actinomycetota</taxon>
        <taxon>Actinomycetes</taxon>
        <taxon>Micrococcales</taxon>
        <taxon>Demequinaceae</taxon>
        <taxon>Demequina</taxon>
    </lineage>
</organism>
<dbReference type="InterPro" id="IPR001296">
    <property type="entry name" value="Glyco_trans_1"/>
</dbReference>
<dbReference type="EMBL" id="JACBZO010000001">
    <property type="protein sequence ID" value="NYI41460.1"/>
    <property type="molecule type" value="Genomic_DNA"/>
</dbReference>
<evidence type="ECO:0000259" key="4">
    <source>
        <dbReference type="Pfam" id="PF13439"/>
    </source>
</evidence>
<evidence type="ECO:0000313" key="6">
    <source>
        <dbReference type="Proteomes" id="UP000547973"/>
    </source>
</evidence>
<comment type="caution">
    <text evidence="5">The sequence shown here is derived from an EMBL/GenBank/DDBJ whole genome shotgun (WGS) entry which is preliminary data.</text>
</comment>
<dbReference type="AlphaFoldDB" id="A0A7Z0CK87"/>
<sequence>MSQIAEIENASRAGAASRPLRIGMVAPPWFTVPPRGYGGTEAVVASLVDQLVTRGHEVTLIAAGNPGTKAQHFICSHEQPPSHLLGSDAMPELVHAAEASRALSVLDLDLIHDHSAAGPLLARGRRLPTVVTMHGPVAGPNGDYFRRLGPTIDIVAISDAQRVQAPDLNWVGTVHNAVDVASFPFRRDKSDVVLWIGRFSPDKGAHLAIEIARKAGKHIILAGKLNERPEREYFDRVIGPMLGRDTEFVGEADATLKRELFSMAACLLSPIQWEEPFGMVMVEALACGTPVVSTSRGSVPEIVRHGHTGFIADDVDSLCAAVQRAGEIDPAECRRDAEERFDLPVMAAGYERIYRMLAEGGAGIRSLTQGRVA</sequence>
<accession>A0A7Z0CK87</accession>
<evidence type="ECO:0000256" key="1">
    <source>
        <dbReference type="ARBA" id="ARBA00022676"/>
    </source>
</evidence>
<keyword evidence="2 5" id="KW-0808">Transferase</keyword>
<feature type="domain" description="Glycosyl transferase family 1" evidence="3">
    <location>
        <begin position="187"/>
        <end position="324"/>
    </location>
</feature>
<dbReference type="SUPFAM" id="SSF53756">
    <property type="entry name" value="UDP-Glycosyltransferase/glycogen phosphorylase"/>
    <property type="match status" value="1"/>
</dbReference>
<dbReference type="InterPro" id="IPR028098">
    <property type="entry name" value="Glyco_trans_4-like_N"/>
</dbReference>
<protein>
    <submittedName>
        <fullName evidence="5">Glycosyltransferase involved in cell wall biosynthesis</fullName>
    </submittedName>
</protein>
<reference evidence="5 6" key="1">
    <citation type="submission" date="2020-07" db="EMBL/GenBank/DDBJ databases">
        <title>Sequencing the genomes of 1000 actinobacteria strains.</title>
        <authorList>
            <person name="Klenk H.-P."/>
        </authorList>
    </citation>
    <scope>NUCLEOTIDE SEQUENCE [LARGE SCALE GENOMIC DNA]</scope>
    <source>
        <strain evidence="5 6">DSM 19970</strain>
    </source>
</reference>
<name>A0A7Z0CK87_9MICO</name>
<dbReference type="PANTHER" id="PTHR12526:SF595">
    <property type="entry name" value="BLL5217 PROTEIN"/>
    <property type="match status" value="1"/>
</dbReference>
<evidence type="ECO:0000313" key="5">
    <source>
        <dbReference type="EMBL" id="NYI41460.1"/>
    </source>
</evidence>
<keyword evidence="1" id="KW-0328">Glycosyltransferase</keyword>
<dbReference type="GO" id="GO:0016757">
    <property type="term" value="F:glycosyltransferase activity"/>
    <property type="evidence" value="ECO:0007669"/>
    <property type="project" value="UniProtKB-KW"/>
</dbReference>